<protein>
    <submittedName>
        <fullName evidence="1">Uncharacterized protein</fullName>
    </submittedName>
</protein>
<dbReference type="AlphaFoldDB" id="X0Z2G5"/>
<name>X0Z2G5_9ZZZZ</name>
<feature type="non-terminal residue" evidence="1">
    <location>
        <position position="1"/>
    </location>
</feature>
<organism evidence="1">
    <name type="scientific">marine sediment metagenome</name>
    <dbReference type="NCBI Taxonomy" id="412755"/>
    <lineage>
        <taxon>unclassified sequences</taxon>
        <taxon>metagenomes</taxon>
        <taxon>ecological metagenomes</taxon>
    </lineage>
</organism>
<reference evidence="1" key="1">
    <citation type="journal article" date="2014" name="Front. Microbiol.">
        <title>High frequency of phylogenetically diverse reductive dehalogenase-homologous genes in deep subseafloor sedimentary metagenomes.</title>
        <authorList>
            <person name="Kawai M."/>
            <person name="Futagami T."/>
            <person name="Toyoda A."/>
            <person name="Takaki Y."/>
            <person name="Nishi S."/>
            <person name="Hori S."/>
            <person name="Arai W."/>
            <person name="Tsubouchi T."/>
            <person name="Morono Y."/>
            <person name="Uchiyama I."/>
            <person name="Ito T."/>
            <person name="Fujiyama A."/>
            <person name="Inagaki F."/>
            <person name="Takami H."/>
        </authorList>
    </citation>
    <scope>NUCLEOTIDE SEQUENCE</scope>
    <source>
        <strain evidence="1">Expedition CK06-06</strain>
    </source>
</reference>
<proteinExistence type="predicted"/>
<evidence type="ECO:0000313" key="1">
    <source>
        <dbReference type="EMBL" id="GAG54668.1"/>
    </source>
</evidence>
<gene>
    <name evidence="1" type="ORF">S01H4_13308</name>
</gene>
<accession>X0Z2G5</accession>
<comment type="caution">
    <text evidence="1">The sequence shown here is derived from an EMBL/GenBank/DDBJ whole genome shotgun (WGS) entry which is preliminary data.</text>
</comment>
<sequence>ELLLKGLKNFAEFLEDGGNPDDFDKKQITVTP</sequence>
<dbReference type="EMBL" id="BART01005869">
    <property type="protein sequence ID" value="GAG54668.1"/>
    <property type="molecule type" value="Genomic_DNA"/>
</dbReference>